<proteinExistence type="predicted"/>
<dbReference type="AlphaFoldDB" id="A0A1V1NXH9"/>
<organism evidence="2 3">
    <name type="scientific">Candidatus Magnetoglobus multicellularis str. Araruama</name>
    <dbReference type="NCBI Taxonomy" id="890399"/>
    <lineage>
        <taxon>Bacteria</taxon>
        <taxon>Pseudomonadati</taxon>
        <taxon>Thermodesulfobacteriota</taxon>
        <taxon>Desulfobacteria</taxon>
        <taxon>Desulfobacterales</taxon>
        <taxon>Desulfobacteraceae</taxon>
        <taxon>Candidatus Magnetoglobus</taxon>
    </lineage>
</organism>
<dbReference type="PANTHER" id="PTHR40396">
    <property type="entry name" value="ATPASE-LIKE PROTEIN"/>
    <property type="match status" value="1"/>
</dbReference>
<evidence type="ECO:0000313" key="2">
    <source>
        <dbReference type="EMBL" id="ETR67297.1"/>
    </source>
</evidence>
<sequence>MDLSLADLSDGTLRFIAWATLCIMPSPPTLICIDEPDQGVHPRTLPILAGLFEKASQRTQIMLATHSSYFLSQFELKNIAVMKKESGKSVYINVSNSQTLIDNLDDFGRDELEKMHQSDELEVLL</sequence>
<dbReference type="InterPro" id="IPR003959">
    <property type="entry name" value="ATPase_AAA_core"/>
</dbReference>
<dbReference type="Gene3D" id="3.40.50.300">
    <property type="entry name" value="P-loop containing nucleotide triphosphate hydrolases"/>
    <property type="match status" value="1"/>
</dbReference>
<dbReference type="EMBL" id="ATBP01001453">
    <property type="protein sequence ID" value="ETR67297.1"/>
    <property type="molecule type" value="Genomic_DNA"/>
</dbReference>
<feature type="domain" description="ATPase AAA-type core" evidence="1">
    <location>
        <begin position="3"/>
        <end position="72"/>
    </location>
</feature>
<dbReference type="PANTHER" id="PTHR40396:SF1">
    <property type="entry name" value="ATPASE AAA-TYPE CORE DOMAIN-CONTAINING PROTEIN"/>
    <property type="match status" value="1"/>
</dbReference>
<dbReference type="SUPFAM" id="SSF52540">
    <property type="entry name" value="P-loop containing nucleoside triphosphate hydrolases"/>
    <property type="match status" value="1"/>
</dbReference>
<dbReference type="GO" id="GO:0016887">
    <property type="term" value="F:ATP hydrolysis activity"/>
    <property type="evidence" value="ECO:0007669"/>
    <property type="project" value="InterPro"/>
</dbReference>
<dbReference type="GO" id="GO:0005524">
    <property type="term" value="F:ATP binding"/>
    <property type="evidence" value="ECO:0007669"/>
    <property type="project" value="InterPro"/>
</dbReference>
<evidence type="ECO:0000313" key="3">
    <source>
        <dbReference type="Proteomes" id="UP000189670"/>
    </source>
</evidence>
<dbReference type="Pfam" id="PF13304">
    <property type="entry name" value="AAA_21"/>
    <property type="match status" value="1"/>
</dbReference>
<accession>A0A1V1NXH9</accession>
<gene>
    <name evidence="2" type="ORF">OMM_11753</name>
</gene>
<dbReference type="InterPro" id="IPR027417">
    <property type="entry name" value="P-loop_NTPase"/>
</dbReference>
<name>A0A1V1NXH9_9BACT</name>
<comment type="caution">
    <text evidence="2">The sequence shown here is derived from an EMBL/GenBank/DDBJ whole genome shotgun (WGS) entry which is preliminary data.</text>
</comment>
<reference evidence="3" key="1">
    <citation type="submission" date="2012-11" db="EMBL/GenBank/DDBJ databases">
        <authorList>
            <person name="Lucero-Rivera Y.E."/>
            <person name="Tovar-Ramirez D."/>
        </authorList>
    </citation>
    <scope>NUCLEOTIDE SEQUENCE [LARGE SCALE GENOMIC DNA]</scope>
    <source>
        <strain evidence="3">Araruama</strain>
    </source>
</reference>
<protein>
    <recommendedName>
        <fullName evidence="1">ATPase AAA-type core domain-containing protein</fullName>
    </recommendedName>
</protein>
<evidence type="ECO:0000259" key="1">
    <source>
        <dbReference type="Pfam" id="PF13304"/>
    </source>
</evidence>
<dbReference type="Proteomes" id="UP000189670">
    <property type="component" value="Unassembled WGS sequence"/>
</dbReference>